<feature type="chain" id="PRO_5046447955" description="SH3 domain-containing protein" evidence="1">
    <location>
        <begin position="20"/>
        <end position="93"/>
    </location>
</feature>
<protein>
    <recommendedName>
        <fullName evidence="4">SH3 domain-containing protein</fullName>
    </recommendedName>
</protein>
<dbReference type="Proteomes" id="UP001221268">
    <property type="component" value="Chromosome"/>
</dbReference>
<evidence type="ECO:0008006" key="4">
    <source>
        <dbReference type="Google" id="ProtNLM"/>
    </source>
</evidence>
<keyword evidence="3" id="KW-1185">Reference proteome</keyword>
<keyword evidence="1" id="KW-0732">Signal</keyword>
<proteinExistence type="predicted"/>
<organism evidence="2 3">
    <name type="scientific">Neisseria lisongii</name>
    <dbReference type="NCBI Taxonomy" id="2912188"/>
    <lineage>
        <taxon>Bacteria</taxon>
        <taxon>Pseudomonadati</taxon>
        <taxon>Pseudomonadota</taxon>
        <taxon>Betaproteobacteria</taxon>
        <taxon>Neisseriales</taxon>
        <taxon>Neisseriaceae</taxon>
        <taxon>Neisseria</taxon>
    </lineage>
</organism>
<name>A0ABY7RI10_9NEIS</name>
<dbReference type="RefSeq" id="WP_237090719.1">
    <property type="nucleotide sequence ID" value="NZ_CP116766.1"/>
</dbReference>
<reference evidence="2 3" key="1">
    <citation type="submission" date="2023-01" db="EMBL/GenBank/DDBJ databases">
        <authorList>
            <person name="Yang C."/>
        </authorList>
    </citation>
    <scope>NUCLEOTIDE SEQUENCE [LARGE SCALE GENOMIC DNA]</scope>
    <source>
        <strain evidence="2 3">ZJ106</strain>
    </source>
</reference>
<gene>
    <name evidence="2" type="ORF">PJU73_07990</name>
</gene>
<evidence type="ECO:0000256" key="1">
    <source>
        <dbReference type="SAM" id="SignalP"/>
    </source>
</evidence>
<dbReference type="EMBL" id="CP116766">
    <property type="protein sequence ID" value="WCL71267.1"/>
    <property type="molecule type" value="Genomic_DNA"/>
</dbReference>
<evidence type="ECO:0000313" key="2">
    <source>
        <dbReference type="EMBL" id="WCL71267.1"/>
    </source>
</evidence>
<feature type="signal peptide" evidence="1">
    <location>
        <begin position="1"/>
        <end position="19"/>
    </location>
</feature>
<evidence type="ECO:0000313" key="3">
    <source>
        <dbReference type="Proteomes" id="UP001221268"/>
    </source>
</evidence>
<accession>A0ABY7RI10</accession>
<sequence length="93" mass="10391">MKKLLIAVVALSVSGGVYAEQSCKLSNAVVRQVPHGKIISRIKAPKSVILVKRYKDNNGQQWANVVYGEYDREAGFEMQADGWVPSKQLRNCR</sequence>